<evidence type="ECO:0000256" key="6">
    <source>
        <dbReference type="SAM" id="MobiDB-lite"/>
    </source>
</evidence>
<keyword evidence="3 4" id="KW-0687">Ribonucleoprotein</keyword>
<dbReference type="SUPFAM" id="SSF54211">
    <property type="entry name" value="Ribosomal protein S5 domain 2-like"/>
    <property type="match status" value="1"/>
</dbReference>
<accession>A0A1F4YG58</accession>
<dbReference type="EMBL" id="MEXH01000002">
    <property type="protein sequence ID" value="OGC92990.1"/>
    <property type="molecule type" value="Genomic_DNA"/>
</dbReference>
<organism evidence="7 8">
    <name type="scientific">Candidatus Amesbacteria bacterium RIFCSPHIGHO2_01_FULL_48_32b</name>
    <dbReference type="NCBI Taxonomy" id="1797253"/>
    <lineage>
        <taxon>Bacteria</taxon>
        <taxon>Candidatus Amesiibacteriota</taxon>
    </lineage>
</organism>
<comment type="similarity">
    <text evidence="1 4">Belongs to the universal ribosomal protein uS9 family.</text>
</comment>
<dbReference type="InterPro" id="IPR020574">
    <property type="entry name" value="Ribosomal_uS9_CS"/>
</dbReference>
<sequence length="137" mass="14933">MSNTSNKPKIYASAIGRRKESTAAVRFVSGSGQILVNGRPAVDYFQKNPSAISRLSLPFSTVKVSKYNALVSAHGGGFTGQLDATVLAVSRALVQIKADYKLPLRKEGLLTRDSRTRQRRMVGTGGKARRQKQSPKR</sequence>
<dbReference type="InterPro" id="IPR014721">
    <property type="entry name" value="Ribsml_uS5_D2-typ_fold_subgr"/>
</dbReference>
<dbReference type="GO" id="GO:0003735">
    <property type="term" value="F:structural constituent of ribosome"/>
    <property type="evidence" value="ECO:0007669"/>
    <property type="project" value="InterPro"/>
</dbReference>
<dbReference type="GO" id="GO:0006412">
    <property type="term" value="P:translation"/>
    <property type="evidence" value="ECO:0007669"/>
    <property type="project" value="InterPro"/>
</dbReference>
<dbReference type="InterPro" id="IPR000754">
    <property type="entry name" value="Ribosomal_uS9"/>
</dbReference>
<dbReference type="Proteomes" id="UP000178176">
    <property type="component" value="Unassembled WGS sequence"/>
</dbReference>
<dbReference type="GO" id="GO:0022627">
    <property type="term" value="C:cytosolic small ribosomal subunit"/>
    <property type="evidence" value="ECO:0007669"/>
    <property type="project" value="TreeGrafter"/>
</dbReference>
<dbReference type="PROSITE" id="PS00360">
    <property type="entry name" value="RIBOSOMAL_S9"/>
    <property type="match status" value="1"/>
</dbReference>
<name>A0A1F4YG58_9BACT</name>
<evidence type="ECO:0000256" key="3">
    <source>
        <dbReference type="ARBA" id="ARBA00023274"/>
    </source>
</evidence>
<protein>
    <recommendedName>
        <fullName evidence="5">30S ribosomal protein S9</fullName>
    </recommendedName>
</protein>
<dbReference type="Gene3D" id="3.30.230.10">
    <property type="match status" value="1"/>
</dbReference>
<dbReference type="Pfam" id="PF00380">
    <property type="entry name" value="Ribosomal_S9"/>
    <property type="match status" value="1"/>
</dbReference>
<dbReference type="PANTHER" id="PTHR21569:SF1">
    <property type="entry name" value="SMALL RIBOSOMAL SUBUNIT PROTEIN US9M"/>
    <property type="match status" value="1"/>
</dbReference>
<evidence type="ECO:0000256" key="4">
    <source>
        <dbReference type="RuleBase" id="RU003815"/>
    </source>
</evidence>
<dbReference type="InterPro" id="IPR020568">
    <property type="entry name" value="Ribosomal_Su5_D2-typ_SF"/>
</dbReference>
<keyword evidence="2 4" id="KW-0689">Ribosomal protein</keyword>
<dbReference type="GO" id="GO:0003723">
    <property type="term" value="F:RNA binding"/>
    <property type="evidence" value="ECO:0007669"/>
    <property type="project" value="TreeGrafter"/>
</dbReference>
<evidence type="ECO:0000313" key="7">
    <source>
        <dbReference type="EMBL" id="OGC92990.1"/>
    </source>
</evidence>
<gene>
    <name evidence="7" type="ORF">A2876_00365</name>
</gene>
<feature type="region of interest" description="Disordered" evidence="6">
    <location>
        <begin position="111"/>
        <end position="137"/>
    </location>
</feature>
<feature type="compositionally biased region" description="Basic residues" evidence="6">
    <location>
        <begin position="127"/>
        <end position="137"/>
    </location>
</feature>
<proteinExistence type="inferred from homology"/>
<evidence type="ECO:0000256" key="2">
    <source>
        <dbReference type="ARBA" id="ARBA00022980"/>
    </source>
</evidence>
<dbReference type="AlphaFoldDB" id="A0A1F4YG58"/>
<comment type="caution">
    <text evidence="7">The sequence shown here is derived from an EMBL/GenBank/DDBJ whole genome shotgun (WGS) entry which is preliminary data.</text>
</comment>
<evidence type="ECO:0000256" key="1">
    <source>
        <dbReference type="ARBA" id="ARBA00005251"/>
    </source>
</evidence>
<evidence type="ECO:0000256" key="5">
    <source>
        <dbReference type="RuleBase" id="RU003816"/>
    </source>
</evidence>
<reference evidence="7 8" key="1">
    <citation type="journal article" date="2016" name="Nat. Commun.">
        <title>Thousands of microbial genomes shed light on interconnected biogeochemical processes in an aquifer system.</title>
        <authorList>
            <person name="Anantharaman K."/>
            <person name="Brown C.T."/>
            <person name="Hug L.A."/>
            <person name="Sharon I."/>
            <person name="Castelle C.J."/>
            <person name="Probst A.J."/>
            <person name="Thomas B.C."/>
            <person name="Singh A."/>
            <person name="Wilkins M.J."/>
            <person name="Karaoz U."/>
            <person name="Brodie E.L."/>
            <person name="Williams K.H."/>
            <person name="Hubbard S.S."/>
            <person name="Banfield J.F."/>
        </authorList>
    </citation>
    <scope>NUCLEOTIDE SEQUENCE [LARGE SCALE GENOMIC DNA]</scope>
</reference>
<dbReference type="PANTHER" id="PTHR21569">
    <property type="entry name" value="RIBOSOMAL PROTEIN S9"/>
    <property type="match status" value="1"/>
</dbReference>
<evidence type="ECO:0000313" key="8">
    <source>
        <dbReference type="Proteomes" id="UP000178176"/>
    </source>
</evidence>